<dbReference type="EMBL" id="CP071518">
    <property type="protein sequence ID" value="QSX77012.1"/>
    <property type="molecule type" value="Genomic_DNA"/>
</dbReference>
<evidence type="ECO:0000259" key="3">
    <source>
        <dbReference type="PROSITE" id="PS51186"/>
    </source>
</evidence>
<dbReference type="PROSITE" id="PS51186">
    <property type="entry name" value="GNAT"/>
    <property type="match status" value="1"/>
</dbReference>
<dbReference type="InterPro" id="IPR050832">
    <property type="entry name" value="Bact_Acetyltransf"/>
</dbReference>
<dbReference type="Proteomes" id="UP000639274">
    <property type="component" value="Chromosome"/>
</dbReference>
<dbReference type="InterPro" id="IPR000182">
    <property type="entry name" value="GNAT_dom"/>
</dbReference>
<accession>A0A974XW76</accession>
<dbReference type="KEGG" id="lsf:I8J32_009295"/>
<dbReference type="PANTHER" id="PTHR43877:SF2">
    <property type="entry name" value="AMINOALKYLPHOSPHONATE N-ACETYLTRANSFERASE-RELATED"/>
    <property type="match status" value="1"/>
</dbReference>
<proteinExistence type="predicted"/>
<dbReference type="GO" id="GO:0016747">
    <property type="term" value="F:acyltransferase activity, transferring groups other than amino-acyl groups"/>
    <property type="evidence" value="ECO:0007669"/>
    <property type="project" value="InterPro"/>
</dbReference>
<organism evidence="4 5">
    <name type="scientific">Agrilutibacter solisilvae</name>
    <dbReference type="NCBI Taxonomy" id="2763317"/>
    <lineage>
        <taxon>Bacteria</taxon>
        <taxon>Pseudomonadati</taxon>
        <taxon>Pseudomonadota</taxon>
        <taxon>Gammaproteobacteria</taxon>
        <taxon>Lysobacterales</taxon>
        <taxon>Lysobacteraceae</taxon>
        <taxon>Agrilutibacter</taxon>
    </lineage>
</organism>
<dbReference type="CDD" id="cd04301">
    <property type="entry name" value="NAT_SF"/>
    <property type="match status" value="1"/>
</dbReference>
<evidence type="ECO:0000313" key="4">
    <source>
        <dbReference type="EMBL" id="QSX77012.1"/>
    </source>
</evidence>
<dbReference type="PANTHER" id="PTHR43877">
    <property type="entry name" value="AMINOALKYLPHOSPHONATE N-ACETYLTRANSFERASE-RELATED-RELATED"/>
    <property type="match status" value="1"/>
</dbReference>
<dbReference type="AlphaFoldDB" id="A0A974XW76"/>
<dbReference type="InterPro" id="IPR016181">
    <property type="entry name" value="Acyl_CoA_acyltransferase"/>
</dbReference>
<gene>
    <name evidence="4" type="ORF">I8J32_009295</name>
</gene>
<keyword evidence="5" id="KW-1185">Reference proteome</keyword>
<keyword evidence="1" id="KW-0808">Transferase</keyword>
<sequence length="169" mass="18481">MQIRQARPDDAAWLSSLACESYAAHFASIWSPRGLAAFLQREFAPAMLLRALAAQDQAWYVAFDADGPAGFAKVNWHRTEPGSGMQGAELQKIYFLPGRTGRGLGAGLLAHVTAQAVARGEPHLWLNVLGPNQAAQRFYSRHGFERLGTVSFQLEDRVLDMIAMGRALG</sequence>
<feature type="domain" description="N-acetyltransferase" evidence="3">
    <location>
        <begin position="1"/>
        <end position="169"/>
    </location>
</feature>
<dbReference type="SUPFAM" id="SSF55729">
    <property type="entry name" value="Acyl-CoA N-acyltransferases (Nat)"/>
    <property type="match status" value="1"/>
</dbReference>
<dbReference type="RefSeq" id="WP_200611217.1">
    <property type="nucleotide sequence ID" value="NZ_CP071518.1"/>
</dbReference>
<evidence type="ECO:0000256" key="1">
    <source>
        <dbReference type="ARBA" id="ARBA00022679"/>
    </source>
</evidence>
<protein>
    <submittedName>
        <fullName evidence="4">GNAT family N-acetyltransferase</fullName>
    </submittedName>
</protein>
<evidence type="ECO:0000313" key="5">
    <source>
        <dbReference type="Proteomes" id="UP000639274"/>
    </source>
</evidence>
<evidence type="ECO:0000256" key="2">
    <source>
        <dbReference type="ARBA" id="ARBA00023315"/>
    </source>
</evidence>
<dbReference type="Gene3D" id="3.40.630.30">
    <property type="match status" value="1"/>
</dbReference>
<reference evidence="4 5" key="1">
    <citation type="submission" date="2021-03" db="EMBL/GenBank/DDBJ databases">
        <title>Lysobacter sp. nov. isolated from soil of gangwondo yeongwol, south Korea.</title>
        <authorList>
            <person name="Kim K.R."/>
            <person name="Kim K.H."/>
            <person name="Jeon C.O."/>
        </authorList>
    </citation>
    <scope>NUCLEOTIDE SEQUENCE [LARGE SCALE GENOMIC DNA]</scope>
    <source>
        <strain evidence="4 5">R19</strain>
    </source>
</reference>
<name>A0A974XW76_9GAMM</name>
<dbReference type="Pfam" id="PF00583">
    <property type="entry name" value="Acetyltransf_1"/>
    <property type="match status" value="1"/>
</dbReference>
<keyword evidence="2" id="KW-0012">Acyltransferase</keyword>